<organism evidence="3 4">
    <name type="scientific">Corchorus olitorius</name>
    <dbReference type="NCBI Taxonomy" id="93759"/>
    <lineage>
        <taxon>Eukaryota</taxon>
        <taxon>Viridiplantae</taxon>
        <taxon>Streptophyta</taxon>
        <taxon>Embryophyta</taxon>
        <taxon>Tracheophyta</taxon>
        <taxon>Spermatophyta</taxon>
        <taxon>Magnoliopsida</taxon>
        <taxon>eudicotyledons</taxon>
        <taxon>Gunneridae</taxon>
        <taxon>Pentapetalae</taxon>
        <taxon>rosids</taxon>
        <taxon>malvids</taxon>
        <taxon>Malvales</taxon>
        <taxon>Malvaceae</taxon>
        <taxon>Grewioideae</taxon>
        <taxon>Apeibeae</taxon>
        <taxon>Corchorus</taxon>
    </lineage>
</organism>
<dbReference type="SUPFAM" id="SSF57889">
    <property type="entry name" value="Cysteine-rich domain"/>
    <property type="match status" value="1"/>
</dbReference>
<dbReference type="InterPro" id="IPR046349">
    <property type="entry name" value="C1-like_sf"/>
</dbReference>
<feature type="domain" description="DC1" evidence="2">
    <location>
        <begin position="108"/>
        <end position="154"/>
    </location>
</feature>
<keyword evidence="1" id="KW-0677">Repeat</keyword>
<dbReference type="Proteomes" id="UP000187203">
    <property type="component" value="Unassembled WGS sequence"/>
</dbReference>
<evidence type="ECO:0000313" key="3">
    <source>
        <dbReference type="EMBL" id="OMO92986.1"/>
    </source>
</evidence>
<reference evidence="4" key="1">
    <citation type="submission" date="2013-09" db="EMBL/GenBank/DDBJ databases">
        <title>Corchorus olitorius genome sequencing.</title>
        <authorList>
            <person name="Alam M."/>
            <person name="Haque M.S."/>
            <person name="Islam M.S."/>
            <person name="Emdad E.M."/>
            <person name="Islam M.M."/>
            <person name="Ahmed B."/>
            <person name="Halim A."/>
            <person name="Hossen Q.M.M."/>
            <person name="Hossain M.Z."/>
            <person name="Ahmed R."/>
            <person name="Khan M.M."/>
            <person name="Islam R."/>
            <person name="Rashid M.M."/>
            <person name="Khan S.A."/>
            <person name="Rahman M.S."/>
            <person name="Alam M."/>
            <person name="Yahiya A.S."/>
            <person name="Khan M.S."/>
            <person name="Azam M.S."/>
            <person name="Haque T."/>
            <person name="Lashkar M.Z.H."/>
            <person name="Akhand A.I."/>
            <person name="Morshed G."/>
            <person name="Roy S."/>
            <person name="Uddin K.S."/>
            <person name="Rabeya T."/>
            <person name="Hossain A.S."/>
            <person name="Chowdhury A."/>
            <person name="Snigdha A.R."/>
            <person name="Mortoza M.S."/>
            <person name="Matin S.A."/>
            <person name="Hoque S.M.E."/>
            <person name="Islam M.K."/>
            <person name="Roy D.K."/>
            <person name="Haider R."/>
            <person name="Moosa M.M."/>
            <person name="Elias S.M."/>
            <person name="Hasan A.M."/>
            <person name="Jahan S."/>
            <person name="Shafiuddin M."/>
            <person name="Mahmood N."/>
            <person name="Shommy N.S."/>
        </authorList>
    </citation>
    <scope>NUCLEOTIDE SEQUENCE [LARGE SCALE GENOMIC DNA]</scope>
    <source>
        <strain evidence="4">cv. O-4</strain>
    </source>
</reference>
<dbReference type="STRING" id="93759.A0A1R3JDT9"/>
<proteinExistence type="predicted"/>
<accession>A0A1R3JDT9</accession>
<dbReference type="PANTHER" id="PTHR32410:SF169">
    <property type="entry name" value="C1 DOMAIN FAMILY PROTEIN, PUTATIVE-RELATED"/>
    <property type="match status" value="1"/>
</dbReference>
<dbReference type="InterPro" id="IPR004146">
    <property type="entry name" value="DC1"/>
</dbReference>
<keyword evidence="4" id="KW-1185">Reference proteome</keyword>
<dbReference type="InterPro" id="IPR053192">
    <property type="entry name" value="Vacuole_Formation_Reg"/>
</dbReference>
<evidence type="ECO:0000313" key="4">
    <source>
        <dbReference type="Proteomes" id="UP000187203"/>
    </source>
</evidence>
<dbReference type="OrthoDB" id="1032558at2759"/>
<dbReference type="PANTHER" id="PTHR32410">
    <property type="entry name" value="CYSTEINE/HISTIDINE-RICH C1 DOMAIN FAMILY PROTEIN"/>
    <property type="match status" value="1"/>
</dbReference>
<gene>
    <name evidence="3" type="ORF">COLO4_17175</name>
</gene>
<comment type="caution">
    <text evidence="3">The sequence shown here is derived from an EMBL/GenBank/DDBJ whole genome shotgun (WGS) entry which is preliminary data.</text>
</comment>
<evidence type="ECO:0000256" key="1">
    <source>
        <dbReference type="ARBA" id="ARBA00022737"/>
    </source>
</evidence>
<sequence length="221" mass="25436">MAQSKLEGLEGVQLQAYPFIHSTETDPKEVLDSFSFESDIIKKCVDLPPKINHICHRKHPLLLQFLTLESLSCKIKRWAYCCKKCNFALGPECLTLPIRVQHKCDEKHHLALTYSDDNDYSATHYCDICEERRDPNHWFYHCATCDTSAHVKCALGDFPFIKVGSIHEFDDGTAGTFVKKIYYYPKCDKCDEPCQDLALELEESGLSYYIHVKCSLEFLLP</sequence>
<protein>
    <submittedName>
        <fullName evidence="3">DC1 domain-containing protein</fullName>
    </submittedName>
</protein>
<evidence type="ECO:0000259" key="2">
    <source>
        <dbReference type="Pfam" id="PF03107"/>
    </source>
</evidence>
<dbReference type="EMBL" id="AWUE01016309">
    <property type="protein sequence ID" value="OMO92986.1"/>
    <property type="molecule type" value="Genomic_DNA"/>
</dbReference>
<dbReference type="AlphaFoldDB" id="A0A1R3JDT9"/>
<name>A0A1R3JDT9_9ROSI</name>
<dbReference type="Pfam" id="PF03107">
    <property type="entry name" value="C1_2"/>
    <property type="match status" value="1"/>
</dbReference>